<sequence>MASVAAVLTACTGLATLTAAHAAPRASTASASATAADDAMPFAVEDFAYPGAAKILQEQKITLKQGDGHIMLTDCKSAHDITIEVRSAQKEVCFAVSGKQGYVTLELPDAYGMWTEDHPVRAKITADGKETLVDAPKNDYKTFGEAGDDGKRSVLLELRITG</sequence>
<organism evidence="2 3">
    <name type="scientific">Kitasatospora cystarginea</name>
    <dbReference type="NCBI Taxonomy" id="58350"/>
    <lineage>
        <taxon>Bacteria</taxon>
        <taxon>Bacillati</taxon>
        <taxon>Actinomycetota</taxon>
        <taxon>Actinomycetes</taxon>
        <taxon>Kitasatosporales</taxon>
        <taxon>Streptomycetaceae</taxon>
        <taxon>Kitasatospora</taxon>
    </lineage>
</organism>
<evidence type="ECO:0000313" key="2">
    <source>
        <dbReference type="EMBL" id="GAA2237233.1"/>
    </source>
</evidence>
<evidence type="ECO:0008006" key="4">
    <source>
        <dbReference type="Google" id="ProtNLM"/>
    </source>
</evidence>
<comment type="caution">
    <text evidence="2">The sequence shown here is derived from an EMBL/GenBank/DDBJ whole genome shotgun (WGS) entry which is preliminary data.</text>
</comment>
<dbReference type="Proteomes" id="UP001500305">
    <property type="component" value="Unassembled WGS sequence"/>
</dbReference>
<keyword evidence="3" id="KW-1185">Reference proteome</keyword>
<name>A0ABP5QIR7_9ACTN</name>
<feature type="chain" id="PRO_5045589731" description="Lipoprotein" evidence="1">
    <location>
        <begin position="23"/>
        <end position="162"/>
    </location>
</feature>
<protein>
    <recommendedName>
        <fullName evidence="4">Lipoprotein</fullName>
    </recommendedName>
</protein>
<reference evidence="3" key="1">
    <citation type="journal article" date="2019" name="Int. J. Syst. Evol. Microbiol.">
        <title>The Global Catalogue of Microorganisms (GCM) 10K type strain sequencing project: providing services to taxonomists for standard genome sequencing and annotation.</title>
        <authorList>
            <consortium name="The Broad Institute Genomics Platform"/>
            <consortium name="The Broad Institute Genome Sequencing Center for Infectious Disease"/>
            <person name="Wu L."/>
            <person name="Ma J."/>
        </authorList>
    </citation>
    <scope>NUCLEOTIDE SEQUENCE [LARGE SCALE GENOMIC DNA]</scope>
    <source>
        <strain evidence="3">JCM 7356</strain>
    </source>
</reference>
<dbReference type="EMBL" id="BAAATR010000005">
    <property type="protein sequence ID" value="GAA2237233.1"/>
    <property type="molecule type" value="Genomic_DNA"/>
</dbReference>
<feature type="signal peptide" evidence="1">
    <location>
        <begin position="1"/>
        <end position="22"/>
    </location>
</feature>
<proteinExistence type="predicted"/>
<accession>A0ABP5QIR7</accession>
<keyword evidence="1" id="KW-0732">Signal</keyword>
<gene>
    <name evidence="2" type="ORF">GCM10010430_17780</name>
</gene>
<evidence type="ECO:0000313" key="3">
    <source>
        <dbReference type="Proteomes" id="UP001500305"/>
    </source>
</evidence>
<evidence type="ECO:0000256" key="1">
    <source>
        <dbReference type="SAM" id="SignalP"/>
    </source>
</evidence>